<proteinExistence type="predicted"/>
<comment type="caution">
    <text evidence="1">The sequence shown here is derived from an EMBL/GenBank/DDBJ whole genome shotgun (WGS) entry which is preliminary data.</text>
</comment>
<name>A0A0E2BBF9_9LEPT</name>
<accession>A0A0E2BBF9</accession>
<dbReference type="Proteomes" id="UP000006329">
    <property type="component" value="Unassembled WGS sequence"/>
</dbReference>
<keyword evidence="2" id="KW-1185">Reference proteome</keyword>
<dbReference type="EMBL" id="AHON02000078">
    <property type="protein sequence ID" value="EKO32229.1"/>
    <property type="molecule type" value="Genomic_DNA"/>
</dbReference>
<protein>
    <submittedName>
        <fullName evidence="1">Uncharacterized protein</fullName>
    </submittedName>
</protein>
<evidence type="ECO:0000313" key="1">
    <source>
        <dbReference type="EMBL" id="EKO32229.1"/>
    </source>
</evidence>
<gene>
    <name evidence="1" type="ORF">LEP1GSC179_3970</name>
</gene>
<dbReference type="AlphaFoldDB" id="A0A0E2BBF9"/>
<organism evidence="1 2">
    <name type="scientific">Leptospira santarosai str. MOR084</name>
    <dbReference type="NCBI Taxonomy" id="1049984"/>
    <lineage>
        <taxon>Bacteria</taxon>
        <taxon>Pseudomonadati</taxon>
        <taxon>Spirochaetota</taxon>
        <taxon>Spirochaetia</taxon>
        <taxon>Leptospirales</taxon>
        <taxon>Leptospiraceae</taxon>
        <taxon>Leptospira</taxon>
    </lineage>
</organism>
<reference evidence="1" key="1">
    <citation type="submission" date="2012-10" db="EMBL/GenBank/DDBJ databases">
        <authorList>
            <person name="Harkins D.M."/>
            <person name="Durkin A.S."/>
            <person name="Brinkac L.M."/>
            <person name="Haft D.H."/>
            <person name="Selengut J.D."/>
            <person name="Sanka R."/>
            <person name="DePew J."/>
            <person name="Purushe J."/>
            <person name="Matthias M.A."/>
            <person name="Vinetz J.M."/>
            <person name="Sutton G.G."/>
            <person name="Nierman W.C."/>
            <person name="Fouts D.E."/>
        </authorList>
    </citation>
    <scope>NUCLEOTIDE SEQUENCE [LARGE SCALE GENOMIC DNA]</scope>
    <source>
        <strain evidence="1">MOR084</strain>
    </source>
</reference>
<evidence type="ECO:0000313" key="2">
    <source>
        <dbReference type="Proteomes" id="UP000006329"/>
    </source>
</evidence>
<dbReference type="RefSeq" id="WP_004474986.1">
    <property type="nucleotide sequence ID" value="NZ_AHON02000078.1"/>
</dbReference>
<sequence>MASGLKYENGKDSPFRSNQLIGTLEGLASKSNLTVTEASRSF</sequence>